<accession>A0A9D9H719</accession>
<dbReference type="AlphaFoldDB" id="A0A9D9H719"/>
<dbReference type="EMBL" id="JADIMU010000044">
    <property type="protein sequence ID" value="MBO8443475.1"/>
    <property type="molecule type" value="Genomic_DNA"/>
</dbReference>
<reference evidence="3" key="1">
    <citation type="submission" date="2020-10" db="EMBL/GenBank/DDBJ databases">
        <authorList>
            <person name="Gilroy R."/>
        </authorList>
    </citation>
    <scope>NUCLEOTIDE SEQUENCE</scope>
    <source>
        <strain evidence="3">11167</strain>
    </source>
</reference>
<feature type="region of interest" description="Disordered" evidence="1">
    <location>
        <begin position="374"/>
        <end position="396"/>
    </location>
</feature>
<feature type="compositionally biased region" description="Basic and acidic residues" evidence="1">
    <location>
        <begin position="374"/>
        <end position="386"/>
    </location>
</feature>
<evidence type="ECO:0000256" key="1">
    <source>
        <dbReference type="SAM" id="MobiDB-lite"/>
    </source>
</evidence>
<feature type="signal peptide" evidence="2">
    <location>
        <begin position="1"/>
        <end position="19"/>
    </location>
</feature>
<protein>
    <submittedName>
        <fullName evidence="3">Uncharacterized protein</fullName>
    </submittedName>
</protein>
<evidence type="ECO:0000313" key="3">
    <source>
        <dbReference type="EMBL" id="MBO8443475.1"/>
    </source>
</evidence>
<gene>
    <name evidence="3" type="ORF">IAC42_06920</name>
</gene>
<comment type="caution">
    <text evidence="3">The sequence shown here is derived from an EMBL/GenBank/DDBJ whole genome shotgun (WGS) entry which is preliminary data.</text>
</comment>
<name>A0A9D9H719_9SPIR</name>
<organism evidence="3 4">
    <name type="scientific">Candidatus Aphodenecus pullistercoris</name>
    <dbReference type="NCBI Taxonomy" id="2840669"/>
    <lineage>
        <taxon>Bacteria</taxon>
        <taxon>Pseudomonadati</taxon>
        <taxon>Spirochaetota</taxon>
        <taxon>Spirochaetia</taxon>
        <taxon>Spirochaetales</taxon>
        <taxon>Candidatus Aphodenecus</taxon>
    </lineage>
</organism>
<sequence length="475" mass="52307">MKRIVILMLLLSISTFCFAYSATSWFAPYPAGFNVNLLDSSSYPGIGTTTVTDFPANGYNDPTIVALVGVMLTGDNFQNSIAKISISMDFKGDTPWTYVSASEPYLKRPFGLDFVVCYDDSPEKNPRDVISIRPDSNNGATVNYNESSFTENKKNYGCELPVINGKTGEVTLELPLSAKTPVVWMDIVLALPSNVDMSTALSADDYYCGINITLDVVQRDSDNKDTLVAGGHNSWTYSFNGYISSRPDATSARVFFNLLPNATANSINVSDLQNRNSLLIGSYTYETQSFLLRNADDGDLEYDYQKYNNYYIFASSSKDPTDAGGKFALTLQGLDPSQTEGYSNTSFNYEIGIQSANAGKSIFWVSNSPSSIEDAKDMEERKEDPNKTPLSVPSLSDDDAWFDGTESTATWSTGNEHPPILGTRVEEDMRDHMKSLVFKDSGDIYIRATNAALDPTKLSPGVYTSTVYFHVISNF</sequence>
<reference evidence="3" key="2">
    <citation type="journal article" date="2021" name="PeerJ">
        <title>Extensive microbial diversity within the chicken gut microbiome revealed by metagenomics and culture.</title>
        <authorList>
            <person name="Gilroy R."/>
            <person name="Ravi A."/>
            <person name="Getino M."/>
            <person name="Pursley I."/>
            <person name="Horton D.L."/>
            <person name="Alikhan N.F."/>
            <person name="Baker D."/>
            <person name="Gharbi K."/>
            <person name="Hall N."/>
            <person name="Watson M."/>
            <person name="Adriaenssens E.M."/>
            <person name="Foster-Nyarko E."/>
            <person name="Jarju S."/>
            <person name="Secka A."/>
            <person name="Antonio M."/>
            <person name="Oren A."/>
            <person name="Chaudhuri R.R."/>
            <person name="La Ragione R."/>
            <person name="Hildebrand F."/>
            <person name="Pallen M.J."/>
        </authorList>
    </citation>
    <scope>NUCLEOTIDE SEQUENCE</scope>
    <source>
        <strain evidence="3">11167</strain>
    </source>
</reference>
<evidence type="ECO:0000313" key="4">
    <source>
        <dbReference type="Proteomes" id="UP000823633"/>
    </source>
</evidence>
<keyword evidence="2" id="KW-0732">Signal</keyword>
<proteinExistence type="predicted"/>
<dbReference type="Proteomes" id="UP000823633">
    <property type="component" value="Unassembled WGS sequence"/>
</dbReference>
<feature type="chain" id="PRO_5039140877" evidence="2">
    <location>
        <begin position="20"/>
        <end position="475"/>
    </location>
</feature>
<evidence type="ECO:0000256" key="2">
    <source>
        <dbReference type="SAM" id="SignalP"/>
    </source>
</evidence>